<feature type="transmembrane region" description="Helical" evidence="1">
    <location>
        <begin position="25"/>
        <end position="53"/>
    </location>
</feature>
<keyword evidence="3" id="KW-1185">Reference proteome</keyword>
<proteinExistence type="predicted"/>
<gene>
    <name evidence="2" type="ORF">THMIRHAT_02260</name>
</gene>
<evidence type="ECO:0000313" key="3">
    <source>
        <dbReference type="Proteomes" id="UP000501466"/>
    </source>
</evidence>
<protein>
    <recommendedName>
        <fullName evidence="4">Nitrogen fixation protein FixH</fullName>
    </recommendedName>
</protein>
<evidence type="ECO:0008006" key="4">
    <source>
        <dbReference type="Google" id="ProtNLM"/>
    </source>
</evidence>
<evidence type="ECO:0000313" key="2">
    <source>
        <dbReference type="EMBL" id="BBP42480.1"/>
    </source>
</evidence>
<keyword evidence="1" id="KW-0812">Transmembrane</keyword>
<dbReference type="KEGG" id="tzo:THMIRHAT_02260"/>
<dbReference type="AlphaFoldDB" id="A0A6F8PKF6"/>
<dbReference type="EMBL" id="AP021888">
    <property type="protein sequence ID" value="BBP42480.1"/>
    <property type="molecule type" value="Genomic_DNA"/>
</dbReference>
<keyword evidence="1" id="KW-1133">Transmembrane helix</keyword>
<dbReference type="Proteomes" id="UP000501466">
    <property type="component" value="Chromosome"/>
</dbReference>
<name>A0A6F8PKF6_9GAMM</name>
<dbReference type="Pfam" id="PF05751">
    <property type="entry name" value="FixH"/>
    <property type="match status" value="1"/>
</dbReference>
<sequence length="182" mass="20570">MWRTIVAEEKIDTRNWSVAWKNPFVIGWFVILTVVLAVNFFMVSMAIVTAPGLTVEDFYAKGKNINEIIAARKHMENLGWEMKVDLPILVQNKEQAVTVTVLDDKKQPLVVDSAEFYYYRPSNKDYDGQVTLVATSQPGVYTANLNLPLMGKYDFIVEIFAKGEKFNIGRSIMVQSANPAAQ</sequence>
<evidence type="ECO:0000256" key="1">
    <source>
        <dbReference type="SAM" id="Phobius"/>
    </source>
</evidence>
<dbReference type="InterPro" id="IPR008620">
    <property type="entry name" value="FixH"/>
</dbReference>
<accession>A0A6F8PKF6</accession>
<keyword evidence="1" id="KW-0472">Membrane</keyword>
<reference evidence="3" key="1">
    <citation type="submission" date="2019-11" db="EMBL/GenBank/DDBJ databases">
        <title>Isolation and characterization of two novel species in the genus Thiomicrorhabdus.</title>
        <authorList>
            <person name="Mochizuki J."/>
            <person name="Kojima H."/>
            <person name="Fukui M."/>
        </authorList>
    </citation>
    <scope>NUCLEOTIDE SEQUENCE [LARGE SCALE GENOMIC DNA]</scope>
    <source>
        <strain evidence="3">AkT22</strain>
    </source>
</reference>
<organism evidence="2 3">
    <name type="scientific">Thiosulfativibrio zosterae</name>
    <dbReference type="NCBI Taxonomy" id="2675053"/>
    <lineage>
        <taxon>Bacteria</taxon>
        <taxon>Pseudomonadati</taxon>
        <taxon>Pseudomonadota</taxon>
        <taxon>Gammaproteobacteria</taxon>
        <taxon>Thiotrichales</taxon>
        <taxon>Piscirickettsiaceae</taxon>
        <taxon>Thiosulfativibrio</taxon>
    </lineage>
</organism>